<dbReference type="PANTHER" id="PTHR13259">
    <property type="entry name" value="BLADDER CANCER 10 KD PROTEIN HOMOLOG"/>
    <property type="match status" value="1"/>
</dbReference>
<dbReference type="EMBL" id="JAFCIX010000176">
    <property type="protein sequence ID" value="KAH6596899.1"/>
    <property type="molecule type" value="Genomic_DNA"/>
</dbReference>
<comment type="subcellular location">
    <subcellularLocation>
        <location evidence="1">Membrane</location>
    </subcellularLocation>
</comment>
<dbReference type="InterPro" id="IPR009598">
    <property type="entry name" value="BCALP"/>
</dbReference>
<protein>
    <recommendedName>
        <fullName evidence="8">Bladder cancer-associated protein</fullName>
    </recommendedName>
</protein>
<name>A0ABQ8FHF7_9FUNG</name>
<evidence type="ECO:0000256" key="2">
    <source>
        <dbReference type="ARBA" id="ARBA00022692"/>
    </source>
</evidence>
<evidence type="ECO:0000256" key="4">
    <source>
        <dbReference type="ARBA" id="ARBA00023136"/>
    </source>
</evidence>
<dbReference type="Proteomes" id="UP001648503">
    <property type="component" value="Unassembled WGS sequence"/>
</dbReference>
<feature type="transmembrane region" description="Helical" evidence="5">
    <location>
        <begin position="38"/>
        <end position="57"/>
    </location>
</feature>
<evidence type="ECO:0000256" key="3">
    <source>
        <dbReference type="ARBA" id="ARBA00022989"/>
    </source>
</evidence>
<reference evidence="6 7" key="1">
    <citation type="submission" date="2021-02" db="EMBL/GenBank/DDBJ databases">
        <title>Variation within the Batrachochytrium salamandrivorans European outbreak.</title>
        <authorList>
            <person name="Kelly M."/>
            <person name="Pasmans F."/>
            <person name="Shea T.P."/>
            <person name="Munoz J.F."/>
            <person name="Carranza S."/>
            <person name="Cuomo C.A."/>
            <person name="Martel A."/>
        </authorList>
    </citation>
    <scope>NUCLEOTIDE SEQUENCE [LARGE SCALE GENOMIC DNA]</scope>
    <source>
        <strain evidence="6 7">AMFP18/2</strain>
    </source>
</reference>
<dbReference type="SMART" id="SM01396">
    <property type="entry name" value="BC10"/>
    <property type="match status" value="1"/>
</dbReference>
<comment type="caution">
    <text evidence="6">The sequence shown here is derived from an EMBL/GenBank/DDBJ whole genome shotgun (WGS) entry which is preliminary data.</text>
</comment>
<sequence>MMLCLHSFLFLFMIPFPQVSTLLLLLYLLMLAVEHKPCIYCSLLILVLMTSSCSFYGNKDTGDRCWLDLDSEWMHMSRLSNMVYGVMSSPSVSA</sequence>
<proteinExistence type="predicted"/>
<keyword evidence="3 5" id="KW-1133">Transmembrane helix</keyword>
<dbReference type="Pfam" id="PF06726">
    <property type="entry name" value="BC10"/>
    <property type="match status" value="1"/>
</dbReference>
<accession>A0ABQ8FHF7</accession>
<evidence type="ECO:0000256" key="1">
    <source>
        <dbReference type="ARBA" id="ARBA00004370"/>
    </source>
</evidence>
<keyword evidence="4 5" id="KW-0472">Membrane</keyword>
<dbReference type="PANTHER" id="PTHR13259:SF1">
    <property type="entry name" value="BLADDER CANCER-ASSOCIATED PROTEIN"/>
    <property type="match status" value="1"/>
</dbReference>
<keyword evidence="2 5" id="KW-0812">Transmembrane</keyword>
<evidence type="ECO:0000313" key="7">
    <source>
        <dbReference type="Proteomes" id="UP001648503"/>
    </source>
</evidence>
<organism evidence="6 7">
    <name type="scientific">Batrachochytrium salamandrivorans</name>
    <dbReference type="NCBI Taxonomy" id="1357716"/>
    <lineage>
        <taxon>Eukaryota</taxon>
        <taxon>Fungi</taxon>
        <taxon>Fungi incertae sedis</taxon>
        <taxon>Chytridiomycota</taxon>
        <taxon>Chytridiomycota incertae sedis</taxon>
        <taxon>Chytridiomycetes</taxon>
        <taxon>Rhizophydiales</taxon>
        <taxon>Rhizophydiales incertae sedis</taxon>
        <taxon>Batrachochytrium</taxon>
    </lineage>
</organism>
<keyword evidence="7" id="KW-1185">Reference proteome</keyword>
<evidence type="ECO:0000256" key="5">
    <source>
        <dbReference type="SAM" id="Phobius"/>
    </source>
</evidence>
<feature type="transmembrane region" description="Helical" evidence="5">
    <location>
        <begin position="6"/>
        <end position="31"/>
    </location>
</feature>
<evidence type="ECO:0000313" key="6">
    <source>
        <dbReference type="EMBL" id="KAH6596899.1"/>
    </source>
</evidence>
<gene>
    <name evidence="6" type="ORF">BASA50_004833</name>
</gene>
<evidence type="ECO:0008006" key="8">
    <source>
        <dbReference type="Google" id="ProtNLM"/>
    </source>
</evidence>